<evidence type="ECO:0000256" key="1">
    <source>
        <dbReference type="ARBA" id="ARBA00022491"/>
    </source>
</evidence>
<dbReference type="PANTHER" id="PTHR30055:SF241">
    <property type="entry name" value="TRANSCRIPTIONAL REGULATORY PROTEIN"/>
    <property type="match status" value="1"/>
</dbReference>
<dbReference type="PRINTS" id="PR00455">
    <property type="entry name" value="HTHTETR"/>
</dbReference>
<keyword evidence="3 5" id="KW-0238">DNA-binding</keyword>
<dbReference type="Proteomes" id="UP001256827">
    <property type="component" value="Chromosome"/>
</dbReference>
<evidence type="ECO:0000256" key="2">
    <source>
        <dbReference type="ARBA" id="ARBA00023015"/>
    </source>
</evidence>
<dbReference type="RefSeq" id="WP_310773018.1">
    <property type="nucleotide sequence ID" value="NZ_CP134050.1"/>
</dbReference>
<dbReference type="Gene3D" id="1.10.357.10">
    <property type="entry name" value="Tetracycline Repressor, domain 2"/>
    <property type="match status" value="1"/>
</dbReference>
<dbReference type="InterPro" id="IPR009057">
    <property type="entry name" value="Homeodomain-like_sf"/>
</dbReference>
<sequence>MTVRDRVYEAAERLVGTKPFDRITFADVAEAAGVHWTAVRRHFGGKEELRAWFKRRQASEQFGLADTKTRVLEAAAFVFAAQGYANASLEKVAEHAGLSKGAVYWHFASKQDLFLAILERNFEQQLRMLPGQMERILLSVDPLLALEGWLESQFSCLEMGEHNSLLFLEFVVSSREPEIRNRLQKLHCSLIRQVGTLLREMQRKGYLSEEADPESMALMFDALLKGVLVEWNIDPNPAQLRTLIRTISKTLWQGLATAKR</sequence>
<feature type="DNA-binding region" description="H-T-H motif" evidence="5">
    <location>
        <begin position="88"/>
        <end position="107"/>
    </location>
</feature>
<accession>A0ABY9TDJ6</accession>
<feature type="DNA-binding region" description="H-T-H motif" evidence="5">
    <location>
        <begin position="24"/>
        <end position="43"/>
    </location>
</feature>
<dbReference type="InterPro" id="IPR039538">
    <property type="entry name" value="BetI_C"/>
</dbReference>
<dbReference type="SUPFAM" id="SSF46689">
    <property type="entry name" value="Homeodomain-like"/>
    <property type="match status" value="2"/>
</dbReference>
<feature type="domain" description="HTH tetR-type" evidence="6">
    <location>
        <begin position="65"/>
        <end position="125"/>
    </location>
</feature>
<dbReference type="PANTHER" id="PTHR30055">
    <property type="entry name" value="HTH-TYPE TRANSCRIPTIONAL REGULATOR RUTR"/>
    <property type="match status" value="1"/>
</dbReference>
<keyword evidence="4" id="KW-0804">Transcription</keyword>
<evidence type="ECO:0000313" key="8">
    <source>
        <dbReference type="Proteomes" id="UP001256827"/>
    </source>
</evidence>
<dbReference type="PROSITE" id="PS50977">
    <property type="entry name" value="HTH_TETR_2"/>
    <property type="match status" value="2"/>
</dbReference>
<evidence type="ECO:0000313" key="7">
    <source>
        <dbReference type="EMBL" id="WNC17361.1"/>
    </source>
</evidence>
<dbReference type="InterPro" id="IPR050109">
    <property type="entry name" value="HTH-type_TetR-like_transc_reg"/>
</dbReference>
<organism evidence="7 8">
    <name type="scientific">Brevibacillus brevis</name>
    <name type="common">Bacillus brevis</name>
    <dbReference type="NCBI Taxonomy" id="1393"/>
    <lineage>
        <taxon>Bacteria</taxon>
        <taxon>Bacillati</taxon>
        <taxon>Bacillota</taxon>
        <taxon>Bacilli</taxon>
        <taxon>Bacillales</taxon>
        <taxon>Paenibacillaceae</taxon>
        <taxon>Brevibacillus</taxon>
    </lineage>
</organism>
<dbReference type="EMBL" id="CP134050">
    <property type="protein sequence ID" value="WNC17361.1"/>
    <property type="molecule type" value="Genomic_DNA"/>
</dbReference>
<proteinExistence type="predicted"/>
<reference evidence="7 8" key="1">
    <citation type="submission" date="2023-09" db="EMBL/GenBank/DDBJ databases">
        <title>Complete Genome and Methylome dissection of Bacillus brevis NEB573 original source of BbsI restriction endonuclease.</title>
        <authorList>
            <person name="Fomenkov A."/>
            <person name="Roberts R.D."/>
        </authorList>
    </citation>
    <scope>NUCLEOTIDE SEQUENCE [LARGE SCALE GENOMIC DNA]</scope>
    <source>
        <strain evidence="7 8">NEB573</strain>
    </source>
</reference>
<evidence type="ECO:0000256" key="5">
    <source>
        <dbReference type="PROSITE-ProRule" id="PRU00335"/>
    </source>
</evidence>
<name>A0ABY9TDJ6_BREBE</name>
<keyword evidence="8" id="KW-1185">Reference proteome</keyword>
<gene>
    <name evidence="7" type="ORF">RGB73_13955</name>
</gene>
<dbReference type="Gene3D" id="1.10.10.60">
    <property type="entry name" value="Homeodomain-like"/>
    <property type="match status" value="1"/>
</dbReference>
<evidence type="ECO:0000256" key="3">
    <source>
        <dbReference type="ARBA" id="ARBA00023125"/>
    </source>
</evidence>
<keyword evidence="2" id="KW-0805">Transcription regulation</keyword>
<keyword evidence="1" id="KW-0678">Repressor</keyword>
<dbReference type="PROSITE" id="PS01081">
    <property type="entry name" value="HTH_TETR_1"/>
    <property type="match status" value="1"/>
</dbReference>
<dbReference type="InterPro" id="IPR001647">
    <property type="entry name" value="HTH_TetR"/>
</dbReference>
<dbReference type="SUPFAM" id="SSF48498">
    <property type="entry name" value="Tetracyclin repressor-like, C-terminal domain"/>
    <property type="match status" value="1"/>
</dbReference>
<feature type="domain" description="HTH tetR-type" evidence="6">
    <location>
        <begin position="1"/>
        <end position="61"/>
    </location>
</feature>
<dbReference type="InterPro" id="IPR023772">
    <property type="entry name" value="DNA-bd_HTH_TetR-type_CS"/>
</dbReference>
<dbReference type="InterPro" id="IPR036271">
    <property type="entry name" value="Tet_transcr_reg_TetR-rel_C_sf"/>
</dbReference>
<dbReference type="Pfam" id="PF00440">
    <property type="entry name" value="TetR_N"/>
    <property type="match status" value="2"/>
</dbReference>
<evidence type="ECO:0000259" key="6">
    <source>
        <dbReference type="PROSITE" id="PS50977"/>
    </source>
</evidence>
<dbReference type="Pfam" id="PF13977">
    <property type="entry name" value="TetR_C_6"/>
    <property type="match status" value="1"/>
</dbReference>
<evidence type="ECO:0000256" key="4">
    <source>
        <dbReference type="ARBA" id="ARBA00023163"/>
    </source>
</evidence>
<protein>
    <submittedName>
        <fullName evidence="7">TetR/AcrR family transcriptional regulator</fullName>
    </submittedName>
</protein>